<evidence type="ECO:0000313" key="2">
    <source>
        <dbReference type="Proteomes" id="UP000696280"/>
    </source>
</evidence>
<proteinExistence type="predicted"/>
<dbReference type="AlphaFoldDB" id="A0A9N9KZV8"/>
<evidence type="ECO:0000313" key="1">
    <source>
        <dbReference type="EMBL" id="CAG8954492.1"/>
    </source>
</evidence>
<keyword evidence="2" id="KW-1185">Reference proteome</keyword>
<name>A0A9N9KZV8_9HELO</name>
<dbReference type="Proteomes" id="UP000696280">
    <property type="component" value="Unassembled WGS sequence"/>
</dbReference>
<organism evidence="1 2">
    <name type="scientific">Hymenoscyphus fraxineus</name>
    <dbReference type="NCBI Taxonomy" id="746836"/>
    <lineage>
        <taxon>Eukaryota</taxon>
        <taxon>Fungi</taxon>
        <taxon>Dikarya</taxon>
        <taxon>Ascomycota</taxon>
        <taxon>Pezizomycotina</taxon>
        <taxon>Leotiomycetes</taxon>
        <taxon>Helotiales</taxon>
        <taxon>Helotiaceae</taxon>
        <taxon>Hymenoscyphus</taxon>
    </lineage>
</organism>
<gene>
    <name evidence="1" type="ORF">HYFRA_00004405</name>
</gene>
<dbReference type="EMBL" id="CAJVRL010000057">
    <property type="protein sequence ID" value="CAG8954492.1"/>
    <property type="molecule type" value="Genomic_DNA"/>
</dbReference>
<sequence>MLLQGSTPTPLRAIAVQTPRHMESSSQDLELRPASAFTESQLRELESLIVNTVTQAVTTALRIQAVTTALRTQAVTTVLRFQDPAPEPIDEPTYEAVPIAIYSKDPTPTAVPIDKSASTPTPTSALAPAC</sequence>
<comment type="caution">
    <text evidence="1">The sequence shown here is derived from an EMBL/GenBank/DDBJ whole genome shotgun (WGS) entry which is preliminary data.</text>
</comment>
<protein>
    <submittedName>
        <fullName evidence="1">Uncharacterized protein</fullName>
    </submittedName>
</protein>
<reference evidence="1" key="1">
    <citation type="submission" date="2021-07" db="EMBL/GenBank/DDBJ databases">
        <authorList>
            <person name="Durling M."/>
        </authorList>
    </citation>
    <scope>NUCLEOTIDE SEQUENCE</scope>
</reference>
<accession>A0A9N9KZV8</accession>